<dbReference type="Gene3D" id="3.30.710.10">
    <property type="entry name" value="Potassium Channel Kv1.1, Chain A"/>
    <property type="match status" value="1"/>
</dbReference>
<dbReference type="CDD" id="cd14733">
    <property type="entry name" value="BACK"/>
    <property type="match status" value="1"/>
</dbReference>
<dbReference type="WBParaSite" id="PDA_v2.g11642.t1">
    <property type="protein sequence ID" value="PDA_v2.g11642.t1"/>
    <property type="gene ID" value="PDA_v2.g11642"/>
</dbReference>
<sequence length="112" mass="13038">MKDFDVDTIKAALDYMLFKPDSIVGREFSLLKFAAKYNIPELMERCAVDADKLEITKSNVVEYIQIAYDYNLEELKEKCVKVLAENKKEIDVDLWNELSKNILVDLISVLHY</sequence>
<keyword evidence="1" id="KW-1185">Reference proteome</keyword>
<reference evidence="2" key="1">
    <citation type="submission" date="2022-11" db="UniProtKB">
        <authorList>
            <consortium name="WormBaseParasite"/>
        </authorList>
    </citation>
    <scope>IDENTIFICATION</scope>
</reference>
<proteinExistence type="predicted"/>
<name>A0A914P2Z9_9BILA</name>
<dbReference type="InterPro" id="IPR011333">
    <property type="entry name" value="SKP1/BTB/POZ_sf"/>
</dbReference>
<accession>A0A914P2Z9</accession>
<protein>
    <submittedName>
        <fullName evidence="2">Uncharacterized protein</fullName>
    </submittedName>
</protein>
<organism evidence="1 2">
    <name type="scientific">Panagrolaimus davidi</name>
    <dbReference type="NCBI Taxonomy" id="227884"/>
    <lineage>
        <taxon>Eukaryota</taxon>
        <taxon>Metazoa</taxon>
        <taxon>Ecdysozoa</taxon>
        <taxon>Nematoda</taxon>
        <taxon>Chromadorea</taxon>
        <taxon>Rhabditida</taxon>
        <taxon>Tylenchina</taxon>
        <taxon>Panagrolaimomorpha</taxon>
        <taxon>Panagrolaimoidea</taxon>
        <taxon>Panagrolaimidae</taxon>
        <taxon>Panagrolaimus</taxon>
    </lineage>
</organism>
<evidence type="ECO:0000313" key="1">
    <source>
        <dbReference type="Proteomes" id="UP000887578"/>
    </source>
</evidence>
<evidence type="ECO:0000313" key="2">
    <source>
        <dbReference type="WBParaSite" id="PDA_v2.g11642.t1"/>
    </source>
</evidence>
<dbReference type="AlphaFoldDB" id="A0A914P2Z9"/>
<dbReference type="Proteomes" id="UP000887578">
    <property type="component" value="Unplaced"/>
</dbReference>